<gene>
    <name evidence="2" type="ORF">ATI53_104327</name>
</gene>
<evidence type="ECO:0008006" key="4">
    <source>
        <dbReference type="Google" id="ProtNLM"/>
    </source>
</evidence>
<comment type="caution">
    <text evidence="2">The sequence shown here is derived from an EMBL/GenBank/DDBJ whole genome shotgun (WGS) entry which is preliminary data.</text>
</comment>
<dbReference type="OrthoDB" id="7873843at2"/>
<proteinExistence type="predicted"/>
<keyword evidence="1" id="KW-0732">Signal</keyword>
<organism evidence="2 3">
    <name type="scientific">Salipiger aestuarii</name>
    <dbReference type="NCBI Taxonomy" id="568098"/>
    <lineage>
        <taxon>Bacteria</taxon>
        <taxon>Pseudomonadati</taxon>
        <taxon>Pseudomonadota</taxon>
        <taxon>Alphaproteobacteria</taxon>
        <taxon>Rhodobacterales</taxon>
        <taxon>Roseobacteraceae</taxon>
        <taxon>Salipiger</taxon>
    </lineage>
</organism>
<dbReference type="EMBL" id="QLMG01000043">
    <property type="protein sequence ID" value="RAK12389.1"/>
    <property type="molecule type" value="Genomic_DNA"/>
</dbReference>
<keyword evidence="3" id="KW-1185">Reference proteome</keyword>
<evidence type="ECO:0000256" key="1">
    <source>
        <dbReference type="SAM" id="SignalP"/>
    </source>
</evidence>
<evidence type="ECO:0000313" key="3">
    <source>
        <dbReference type="Proteomes" id="UP000249165"/>
    </source>
</evidence>
<evidence type="ECO:0000313" key="2">
    <source>
        <dbReference type="EMBL" id="RAK12389.1"/>
    </source>
</evidence>
<feature type="chain" id="PRO_5016326381" description="MORN repeat protein" evidence="1">
    <location>
        <begin position="20"/>
        <end position="180"/>
    </location>
</feature>
<dbReference type="AlphaFoldDB" id="A0A327Y1X9"/>
<reference evidence="2 3" key="1">
    <citation type="submission" date="2018-06" db="EMBL/GenBank/DDBJ databases">
        <title>Genomic Encyclopedia of Archaeal and Bacterial Type Strains, Phase II (KMG-II): from individual species to whole genera.</title>
        <authorList>
            <person name="Goeker M."/>
        </authorList>
    </citation>
    <scope>NUCLEOTIDE SEQUENCE [LARGE SCALE GENOMIC DNA]</scope>
    <source>
        <strain evidence="2 3">DSM 22011</strain>
    </source>
</reference>
<feature type="signal peptide" evidence="1">
    <location>
        <begin position="1"/>
        <end position="19"/>
    </location>
</feature>
<protein>
    <recommendedName>
        <fullName evidence="4">MORN repeat protein</fullName>
    </recommendedName>
</protein>
<sequence length="180" mass="20082">MRAFFLSAILTLASVPLHADIAWKTARMAPGSLMVMEDGHGAYQSHVARGQTNELFQFDTYESKGNTPVFLGSYYTNDRGEVVRDVTADGRITRYEPHRCARTMGRCAYVIVHFNGFREARQRVTRETALGLAWKEWGLGGLVSTGALELDQLGAAMKGWARDHLSGEKTQSRRILMALN</sequence>
<dbReference type="Proteomes" id="UP000249165">
    <property type="component" value="Unassembled WGS sequence"/>
</dbReference>
<dbReference type="RefSeq" id="WP_009503017.1">
    <property type="nucleotide sequence ID" value="NZ_LIGK01000042.1"/>
</dbReference>
<name>A0A327Y1X9_9RHOB</name>
<accession>A0A327Y1X9</accession>